<dbReference type="STRING" id="479431.Namu_3229"/>
<evidence type="ECO:0000313" key="4">
    <source>
        <dbReference type="Proteomes" id="UP000002218"/>
    </source>
</evidence>
<sequence>MTVAPGDDDRPDRVETGGLSEPAGSSDAVEPAASRDRSWRANPSDLDVDAAFADIVSGMITDSVRRHPSGGPPIGLEPPTPPAPEATPAPEPAPAPDTASERARRRELRRLERAAEVAAFAESEAREQAERDADQEHFTPPEPPPLPRPTLRTIGSVLLIVAGILLLTRPGLLAVSPDLAMILAVLGIVGGSVLLLTGIWRRRGGDSGDGWDDGAAV</sequence>
<name>C8XCV7_NAKMY</name>
<proteinExistence type="predicted"/>
<reference evidence="3 4" key="2">
    <citation type="journal article" date="2010" name="Stand. Genomic Sci.">
        <title>Complete genome sequence of Nakamurella multipartita type strain (Y-104).</title>
        <authorList>
            <person name="Tice H."/>
            <person name="Mayilraj S."/>
            <person name="Sims D."/>
            <person name="Lapidus A."/>
            <person name="Nolan M."/>
            <person name="Lucas S."/>
            <person name="Glavina Del Rio T."/>
            <person name="Copeland A."/>
            <person name="Cheng J.F."/>
            <person name="Meincke L."/>
            <person name="Bruce D."/>
            <person name="Goodwin L."/>
            <person name="Pitluck S."/>
            <person name="Ivanova N."/>
            <person name="Mavromatis K."/>
            <person name="Ovchinnikova G."/>
            <person name="Pati A."/>
            <person name="Chen A."/>
            <person name="Palaniappan K."/>
            <person name="Land M."/>
            <person name="Hauser L."/>
            <person name="Chang Y.J."/>
            <person name="Jeffries C.D."/>
            <person name="Detter J.C."/>
            <person name="Brettin T."/>
            <person name="Rohde M."/>
            <person name="Goker M."/>
            <person name="Bristow J."/>
            <person name="Eisen J.A."/>
            <person name="Markowitz V."/>
            <person name="Hugenholtz P."/>
            <person name="Kyrpides N.C."/>
            <person name="Klenk H.P."/>
            <person name="Chen F."/>
        </authorList>
    </citation>
    <scope>NUCLEOTIDE SEQUENCE [LARGE SCALE GENOMIC DNA]</scope>
    <source>
        <strain evidence="4">ATCC 700099 / DSM 44233 / CIP 104796 / JCM 9543 / NBRC 105858 / Y-104</strain>
    </source>
</reference>
<evidence type="ECO:0000256" key="1">
    <source>
        <dbReference type="SAM" id="MobiDB-lite"/>
    </source>
</evidence>
<gene>
    <name evidence="3" type="ordered locus">Namu_3229</name>
</gene>
<dbReference type="AlphaFoldDB" id="C8XCV7"/>
<dbReference type="EMBL" id="CP001737">
    <property type="protein sequence ID" value="ACV79560.1"/>
    <property type="molecule type" value="Genomic_DNA"/>
</dbReference>
<keyword evidence="2" id="KW-0472">Membrane</keyword>
<evidence type="ECO:0000256" key="2">
    <source>
        <dbReference type="SAM" id="Phobius"/>
    </source>
</evidence>
<dbReference type="KEGG" id="nml:Namu_3229"/>
<keyword evidence="2" id="KW-0812">Transmembrane</keyword>
<feature type="compositionally biased region" description="Pro residues" evidence="1">
    <location>
        <begin position="75"/>
        <end position="95"/>
    </location>
</feature>
<feature type="transmembrane region" description="Helical" evidence="2">
    <location>
        <begin position="150"/>
        <end position="167"/>
    </location>
</feature>
<keyword evidence="2" id="KW-1133">Transmembrane helix</keyword>
<evidence type="ECO:0008006" key="5">
    <source>
        <dbReference type="Google" id="ProtNLM"/>
    </source>
</evidence>
<feature type="compositionally biased region" description="Basic and acidic residues" evidence="1">
    <location>
        <begin position="123"/>
        <end position="139"/>
    </location>
</feature>
<organism evidence="3 4">
    <name type="scientific">Nakamurella multipartita (strain ATCC 700099 / DSM 44233 / CIP 104796 / JCM 9543 / NBRC 105858 / Y-104)</name>
    <name type="common">Microsphaera multipartita</name>
    <dbReference type="NCBI Taxonomy" id="479431"/>
    <lineage>
        <taxon>Bacteria</taxon>
        <taxon>Bacillati</taxon>
        <taxon>Actinomycetota</taxon>
        <taxon>Actinomycetes</taxon>
        <taxon>Nakamurellales</taxon>
        <taxon>Nakamurellaceae</taxon>
        <taxon>Nakamurella</taxon>
    </lineage>
</organism>
<reference evidence="4" key="1">
    <citation type="submission" date="2009-09" db="EMBL/GenBank/DDBJ databases">
        <title>The complete genome of Nakamurella multipartita DSM 44233.</title>
        <authorList>
            <consortium name="US DOE Joint Genome Institute (JGI-PGF)"/>
            <person name="Lucas S."/>
            <person name="Copeland A."/>
            <person name="Lapidus A."/>
            <person name="Glavina del Rio T."/>
            <person name="Dalin E."/>
            <person name="Tice H."/>
            <person name="Bruce D."/>
            <person name="Goodwin L."/>
            <person name="Pitluck S."/>
            <person name="Kyrpides N."/>
            <person name="Mavromatis K."/>
            <person name="Ivanova N."/>
            <person name="Ovchinnikova G."/>
            <person name="Sims D."/>
            <person name="Meincke L."/>
            <person name="Brettin T."/>
            <person name="Detter J.C."/>
            <person name="Han C."/>
            <person name="Larimer F."/>
            <person name="Land M."/>
            <person name="Hauser L."/>
            <person name="Markowitz V."/>
            <person name="Cheng J.-F."/>
            <person name="Hugenholtz P."/>
            <person name="Woyke T."/>
            <person name="Wu D."/>
            <person name="Klenk H.-P."/>
            <person name="Eisen J.A."/>
        </authorList>
    </citation>
    <scope>NUCLEOTIDE SEQUENCE [LARGE SCALE GENOMIC DNA]</scope>
    <source>
        <strain evidence="4">ATCC 700099 / DSM 44233 / CIP 104796 / JCM 9543 / NBRC 105858 / Y-104</strain>
    </source>
</reference>
<protein>
    <recommendedName>
        <fullName evidence="5">DUF308 domain-containing protein</fullName>
    </recommendedName>
</protein>
<dbReference type="HOGENOM" id="CLU_1271182_0_0_11"/>
<feature type="region of interest" description="Disordered" evidence="1">
    <location>
        <begin position="62"/>
        <end position="104"/>
    </location>
</feature>
<evidence type="ECO:0000313" key="3">
    <source>
        <dbReference type="EMBL" id="ACV79560.1"/>
    </source>
</evidence>
<feature type="transmembrane region" description="Helical" evidence="2">
    <location>
        <begin position="179"/>
        <end position="200"/>
    </location>
</feature>
<dbReference type="InParanoid" id="C8XCV7"/>
<feature type="region of interest" description="Disordered" evidence="1">
    <location>
        <begin position="117"/>
        <end position="150"/>
    </location>
</feature>
<feature type="region of interest" description="Disordered" evidence="1">
    <location>
        <begin position="1"/>
        <end position="46"/>
    </location>
</feature>
<dbReference type="Proteomes" id="UP000002218">
    <property type="component" value="Chromosome"/>
</dbReference>
<keyword evidence="4" id="KW-1185">Reference proteome</keyword>
<accession>C8XCV7</accession>